<dbReference type="Proteomes" id="UP001528673">
    <property type="component" value="Unassembled WGS sequence"/>
</dbReference>
<dbReference type="SUPFAM" id="SSF109604">
    <property type="entry name" value="HD-domain/PDEase-like"/>
    <property type="match status" value="1"/>
</dbReference>
<proteinExistence type="predicted"/>
<accession>A0ABT5N0P9</accession>
<organism evidence="1 2">
    <name type="scientific">Curvibacter cyanobacteriorum</name>
    <dbReference type="NCBI Taxonomy" id="3026422"/>
    <lineage>
        <taxon>Bacteria</taxon>
        <taxon>Pseudomonadati</taxon>
        <taxon>Pseudomonadota</taxon>
        <taxon>Betaproteobacteria</taxon>
        <taxon>Burkholderiales</taxon>
        <taxon>Comamonadaceae</taxon>
        <taxon>Curvibacter</taxon>
    </lineage>
</organism>
<name>A0ABT5N0P9_9BURK</name>
<evidence type="ECO:0000313" key="2">
    <source>
        <dbReference type="Proteomes" id="UP001528673"/>
    </source>
</evidence>
<evidence type="ECO:0000313" key="1">
    <source>
        <dbReference type="EMBL" id="MDD0838598.1"/>
    </source>
</evidence>
<keyword evidence="2" id="KW-1185">Reference proteome</keyword>
<sequence length="408" mass="45431">MKLAPVSFSNIPLGRPLPFSLHNAEGILLASRGYVFNEREALDTLAAHGTLFVDPQEVRQYRRAMEAQMNSMVNAGNTTLGQIADTQIMAPEPSSAPSARPPEELGDPDAPIDWLDMQSRANTLLRDTKSLRFMFRLDRLQRDLSRVLTRNPDTALFALIHLTASETRYYSATHAMLVCAMCSLAARDVLNWSPELETTMVRACLTMNIGMTELQDQLTLQREPVSPEQREQIEHHPLRSVQLLRERGVRDPIWLEAVQQHHQVSAGPLGGRTPADQIARLIHRADGFAARLSPRATRPPMAPSAAMHATYFDESKKVDEAGASLIKAVGIYPPGSFVKLASNEIATVVRRGANTLTPRVAVLVNREGMPMLEPAIRDTRLHDHRILSSVNYKDIRVRPDLVRLLALT</sequence>
<comment type="caution">
    <text evidence="1">The sequence shown here is derived from an EMBL/GenBank/DDBJ whole genome shotgun (WGS) entry which is preliminary data.</text>
</comment>
<evidence type="ECO:0008006" key="3">
    <source>
        <dbReference type="Google" id="ProtNLM"/>
    </source>
</evidence>
<reference evidence="1 2" key="1">
    <citation type="submission" date="2023-02" db="EMBL/GenBank/DDBJ databases">
        <title>Bacterial whole genomic sequence of Curvibacter sp. HBC61.</title>
        <authorList>
            <person name="Le V."/>
            <person name="Ko S.-R."/>
            <person name="Ahn C.-Y."/>
            <person name="Oh H.-M."/>
        </authorList>
    </citation>
    <scope>NUCLEOTIDE SEQUENCE [LARGE SCALE GENOMIC DNA]</scope>
    <source>
        <strain evidence="1 2">HBC61</strain>
    </source>
</reference>
<dbReference type="Gene3D" id="1.10.3210.10">
    <property type="entry name" value="Hypothetical protein af1432"/>
    <property type="match status" value="1"/>
</dbReference>
<protein>
    <recommendedName>
        <fullName evidence="3">Phosphohydrolase</fullName>
    </recommendedName>
</protein>
<dbReference type="EMBL" id="JAQSIP010000003">
    <property type="protein sequence ID" value="MDD0838598.1"/>
    <property type="molecule type" value="Genomic_DNA"/>
</dbReference>
<dbReference type="RefSeq" id="WP_273950561.1">
    <property type="nucleotide sequence ID" value="NZ_JAQSIP010000003.1"/>
</dbReference>
<gene>
    <name evidence="1" type="ORF">PSQ40_08445</name>
</gene>